<evidence type="ECO:0000313" key="1">
    <source>
        <dbReference type="EMBL" id="QDT33632.1"/>
    </source>
</evidence>
<dbReference type="RefSeq" id="WP_145200214.1">
    <property type="nucleotide sequence ID" value="NZ_CP036267.1"/>
</dbReference>
<keyword evidence="2" id="KW-1185">Reference proteome</keyword>
<dbReference type="EMBL" id="CP036267">
    <property type="protein sequence ID" value="QDT33632.1"/>
    <property type="molecule type" value="Genomic_DNA"/>
</dbReference>
<dbReference type="KEGG" id="tpol:Mal48_28860"/>
<name>A0A517QPU4_9PLAN</name>
<organism evidence="1 2">
    <name type="scientific">Thalassoglobus polymorphus</name>
    <dbReference type="NCBI Taxonomy" id="2527994"/>
    <lineage>
        <taxon>Bacteria</taxon>
        <taxon>Pseudomonadati</taxon>
        <taxon>Planctomycetota</taxon>
        <taxon>Planctomycetia</taxon>
        <taxon>Planctomycetales</taxon>
        <taxon>Planctomycetaceae</taxon>
        <taxon>Thalassoglobus</taxon>
    </lineage>
</organism>
<accession>A0A517QPU4</accession>
<sequence>MNISDLTASLQKYWSVNGPEGVPTLFSGATLDVSQKVRWMEFWIGQFKEKPRRPDAPVQFELLVDVHLFSRERNKRSINELADSVRNTFQSASIPILASTSSETDVGKIRLSEPIVRDFSRPETVGGVNTMQHLLISYHAHAIGLSE</sequence>
<dbReference type="AlphaFoldDB" id="A0A517QPU4"/>
<dbReference type="OrthoDB" id="286135at2"/>
<dbReference type="Proteomes" id="UP000315724">
    <property type="component" value="Chromosome"/>
</dbReference>
<proteinExistence type="predicted"/>
<protein>
    <submittedName>
        <fullName evidence="1">Uncharacterized protein</fullName>
    </submittedName>
</protein>
<gene>
    <name evidence="1" type="ORF">Mal48_28860</name>
</gene>
<evidence type="ECO:0000313" key="2">
    <source>
        <dbReference type="Proteomes" id="UP000315724"/>
    </source>
</evidence>
<reference evidence="1 2" key="1">
    <citation type="submission" date="2019-02" db="EMBL/GenBank/DDBJ databases">
        <title>Deep-cultivation of Planctomycetes and their phenomic and genomic characterization uncovers novel biology.</title>
        <authorList>
            <person name="Wiegand S."/>
            <person name="Jogler M."/>
            <person name="Boedeker C."/>
            <person name="Pinto D."/>
            <person name="Vollmers J."/>
            <person name="Rivas-Marin E."/>
            <person name="Kohn T."/>
            <person name="Peeters S.H."/>
            <person name="Heuer A."/>
            <person name="Rast P."/>
            <person name="Oberbeckmann S."/>
            <person name="Bunk B."/>
            <person name="Jeske O."/>
            <person name="Meyerdierks A."/>
            <person name="Storesund J.E."/>
            <person name="Kallscheuer N."/>
            <person name="Luecker S."/>
            <person name="Lage O.M."/>
            <person name="Pohl T."/>
            <person name="Merkel B.J."/>
            <person name="Hornburger P."/>
            <person name="Mueller R.-W."/>
            <person name="Bruemmer F."/>
            <person name="Labrenz M."/>
            <person name="Spormann A.M."/>
            <person name="Op den Camp H."/>
            <person name="Overmann J."/>
            <person name="Amann R."/>
            <person name="Jetten M.S.M."/>
            <person name="Mascher T."/>
            <person name="Medema M.H."/>
            <person name="Devos D.P."/>
            <person name="Kaster A.-K."/>
            <person name="Ovreas L."/>
            <person name="Rohde M."/>
            <person name="Galperin M.Y."/>
            <person name="Jogler C."/>
        </authorList>
    </citation>
    <scope>NUCLEOTIDE SEQUENCE [LARGE SCALE GENOMIC DNA]</scope>
    <source>
        <strain evidence="1 2">Mal48</strain>
    </source>
</reference>